<keyword evidence="3 4" id="KW-0694">RNA-binding</keyword>
<dbReference type="SMART" id="SM00360">
    <property type="entry name" value="RRM"/>
    <property type="match status" value="3"/>
</dbReference>
<dbReference type="PROSITE" id="PS50102">
    <property type="entry name" value="RRM"/>
    <property type="match status" value="2"/>
</dbReference>
<dbReference type="CDD" id="cd12285">
    <property type="entry name" value="RRM3_RBM39_like"/>
    <property type="match status" value="1"/>
</dbReference>
<keyword evidence="2" id="KW-0677">Repeat</keyword>
<evidence type="ECO:0000256" key="3">
    <source>
        <dbReference type="ARBA" id="ARBA00022884"/>
    </source>
</evidence>
<dbReference type="InterPro" id="IPR012677">
    <property type="entry name" value="Nucleotide-bd_a/b_plait_sf"/>
</dbReference>
<dbReference type="SUPFAM" id="SSF54928">
    <property type="entry name" value="RNA-binding domain, RBD"/>
    <property type="match status" value="2"/>
</dbReference>
<dbReference type="Proteomes" id="UP000440578">
    <property type="component" value="Unassembled WGS sequence"/>
</dbReference>
<feature type="compositionally biased region" description="Basic and acidic residues" evidence="5">
    <location>
        <begin position="1"/>
        <end position="36"/>
    </location>
</feature>
<evidence type="ECO:0000256" key="5">
    <source>
        <dbReference type="SAM" id="MobiDB-lite"/>
    </source>
</evidence>
<gene>
    <name evidence="7" type="primary">RBM39_0</name>
    <name evidence="7" type="ORF">FJT64_013100</name>
</gene>
<feature type="compositionally biased region" description="Basic and acidic residues" evidence="5">
    <location>
        <begin position="125"/>
        <end position="134"/>
    </location>
</feature>
<accession>A0A6A4V424</accession>
<dbReference type="FunFam" id="3.30.70.330:FF:000080">
    <property type="entry name" value="RNA-binding protein 39 isoform X1"/>
    <property type="match status" value="1"/>
</dbReference>
<dbReference type="InterPro" id="IPR003954">
    <property type="entry name" value="RRM_euk-type"/>
</dbReference>
<sequence>MADDLDVHELLEAPYTKKDSVDKGYENGTKSSEKSKSSSSRHRSRSRSKSRDRRRRSKDRDREKDRDSRRRRSRSRSRSRDRSRRHRSRSRDRRRSRSRSRDRGGRGYGRWRGRSPRHGASGRSKRMDMTPEERDARTVLCMQVSQRLKTKDVEEFFSSVGKVTDVRMIMCNKTRRFKGIVYVEFKDVESVPLALGLTGQKLLGIPIMVQPSQAEKNRAAAAAAQAGNTARPNASGSMRLYVGSLHFNITEEMLKGIFEPFGKIDDIQLIMDSQTGRSRGYGFLTFHNAEDAKRALEKLNGFELAGRPMKVGHVTERSEVAAGGPNLLDSDEMDRSGVDLGATGRLQLMAKLAEGEVGLAPSRLAGCEQCDDQHCRAALCPVCREEADTPQHVLLRCPALMATRHRLLGSINPDLEEAPVCRSRTAAANALNSNQMGGISAQSNIAPPIATQCFMLSNMFDTAAVAQNPNFDAEIRDDVVEECNKHGGVTHVYVDKQSPQGNVYVKCPSIASAAASVNSLHGRWFAGKVITAAYVPLINYHSLFPDAMAAQTLLLPLRAQRL</sequence>
<dbReference type="EMBL" id="VIIS01002107">
    <property type="protein sequence ID" value="KAF0288513.1"/>
    <property type="molecule type" value="Genomic_DNA"/>
</dbReference>
<dbReference type="GO" id="GO:0006397">
    <property type="term" value="P:mRNA processing"/>
    <property type="evidence" value="ECO:0007669"/>
    <property type="project" value="InterPro"/>
</dbReference>
<dbReference type="InterPro" id="IPR029123">
    <property type="entry name" value="RBM39_linker"/>
</dbReference>
<evidence type="ECO:0000256" key="2">
    <source>
        <dbReference type="ARBA" id="ARBA00022737"/>
    </source>
</evidence>
<proteinExistence type="predicted"/>
<dbReference type="CDD" id="cd12283">
    <property type="entry name" value="RRM1_RBM39_like"/>
    <property type="match status" value="1"/>
</dbReference>
<evidence type="ECO:0000256" key="4">
    <source>
        <dbReference type="PROSITE-ProRule" id="PRU00176"/>
    </source>
</evidence>
<protein>
    <submittedName>
        <fullName evidence="7">RNA-binding protein 39</fullName>
    </submittedName>
</protein>
<evidence type="ECO:0000256" key="1">
    <source>
        <dbReference type="ARBA" id="ARBA00022553"/>
    </source>
</evidence>
<dbReference type="InterPro" id="IPR000504">
    <property type="entry name" value="RRM_dom"/>
</dbReference>
<dbReference type="NCBIfam" id="TIGR01622">
    <property type="entry name" value="SF-CC1"/>
    <property type="match status" value="1"/>
</dbReference>
<dbReference type="InterPro" id="IPR006509">
    <property type="entry name" value="RBM39_SF"/>
</dbReference>
<keyword evidence="1" id="KW-0597">Phosphoprotein</keyword>
<dbReference type="AlphaFoldDB" id="A0A6A4V424"/>
<dbReference type="OrthoDB" id="8123449at2759"/>
<feature type="compositionally biased region" description="Basic and acidic residues" evidence="5">
    <location>
        <begin position="58"/>
        <end position="68"/>
    </location>
</feature>
<keyword evidence="8" id="KW-1185">Reference proteome</keyword>
<dbReference type="Pfam" id="PF15519">
    <property type="entry name" value="RBM39linker"/>
    <property type="match status" value="1"/>
</dbReference>
<dbReference type="CDD" id="cd12284">
    <property type="entry name" value="RRM2_RBM23_RBM39"/>
    <property type="match status" value="1"/>
</dbReference>
<feature type="compositionally biased region" description="Basic residues" evidence="5">
    <location>
        <begin position="39"/>
        <end position="57"/>
    </location>
</feature>
<dbReference type="GO" id="GO:0005634">
    <property type="term" value="C:nucleus"/>
    <property type="evidence" value="ECO:0007669"/>
    <property type="project" value="InterPro"/>
</dbReference>
<dbReference type="Pfam" id="PF00076">
    <property type="entry name" value="RRM_1"/>
    <property type="match status" value="2"/>
</dbReference>
<feature type="domain" description="RRM" evidence="6">
    <location>
        <begin position="238"/>
        <end position="316"/>
    </location>
</feature>
<evidence type="ECO:0000313" key="8">
    <source>
        <dbReference type="Proteomes" id="UP000440578"/>
    </source>
</evidence>
<comment type="caution">
    <text evidence="7">The sequence shown here is derived from an EMBL/GenBank/DDBJ whole genome shotgun (WGS) entry which is preliminary data.</text>
</comment>
<feature type="region of interest" description="Disordered" evidence="5">
    <location>
        <begin position="1"/>
        <end position="134"/>
    </location>
</feature>
<evidence type="ECO:0000259" key="6">
    <source>
        <dbReference type="PROSITE" id="PS50102"/>
    </source>
</evidence>
<dbReference type="Gene3D" id="3.30.70.330">
    <property type="match status" value="3"/>
</dbReference>
<dbReference type="SMART" id="SM00361">
    <property type="entry name" value="RRM_1"/>
    <property type="match status" value="2"/>
</dbReference>
<organism evidence="7 8">
    <name type="scientific">Amphibalanus amphitrite</name>
    <name type="common">Striped barnacle</name>
    <name type="synonym">Balanus amphitrite</name>
    <dbReference type="NCBI Taxonomy" id="1232801"/>
    <lineage>
        <taxon>Eukaryota</taxon>
        <taxon>Metazoa</taxon>
        <taxon>Ecdysozoa</taxon>
        <taxon>Arthropoda</taxon>
        <taxon>Crustacea</taxon>
        <taxon>Multicrustacea</taxon>
        <taxon>Cirripedia</taxon>
        <taxon>Thoracica</taxon>
        <taxon>Thoracicalcarea</taxon>
        <taxon>Balanomorpha</taxon>
        <taxon>Balanoidea</taxon>
        <taxon>Balanidae</taxon>
        <taxon>Amphibalaninae</taxon>
        <taxon>Amphibalanus</taxon>
    </lineage>
</organism>
<dbReference type="InterPro" id="IPR035979">
    <property type="entry name" value="RBD_domain_sf"/>
</dbReference>
<dbReference type="PANTHER" id="PTHR48036">
    <property type="entry name" value="SPLICING FACTOR (PAD-1), PUTATIVE (AFU_ORTHOLOGUE AFUA_1G15810)-RELATED"/>
    <property type="match status" value="1"/>
</dbReference>
<feature type="domain" description="RRM" evidence="6">
    <location>
        <begin position="137"/>
        <end position="214"/>
    </location>
</feature>
<name>A0A6A4V424_AMPAM</name>
<evidence type="ECO:0000313" key="7">
    <source>
        <dbReference type="EMBL" id="KAF0288513.1"/>
    </source>
</evidence>
<feature type="compositionally biased region" description="Basic residues" evidence="5">
    <location>
        <begin position="69"/>
        <end position="98"/>
    </location>
</feature>
<reference evidence="7 8" key="1">
    <citation type="submission" date="2019-07" db="EMBL/GenBank/DDBJ databases">
        <title>Draft genome assembly of a fouling barnacle, Amphibalanus amphitrite (Darwin, 1854): The first reference genome for Thecostraca.</title>
        <authorList>
            <person name="Kim W."/>
        </authorList>
    </citation>
    <scope>NUCLEOTIDE SEQUENCE [LARGE SCALE GENOMIC DNA]</scope>
    <source>
        <strain evidence="7">SNU_AA5</strain>
        <tissue evidence="7">Soma without cirri and trophi</tissue>
    </source>
</reference>
<dbReference type="GO" id="GO:0003723">
    <property type="term" value="F:RNA binding"/>
    <property type="evidence" value="ECO:0007669"/>
    <property type="project" value="UniProtKB-UniRule"/>
</dbReference>